<dbReference type="InterPro" id="IPR051421">
    <property type="entry name" value="RNA_Proc_DNA_Dmg_Regulator"/>
</dbReference>
<evidence type="ECO:0000256" key="1">
    <source>
        <dbReference type="ARBA" id="ARBA00004123"/>
    </source>
</evidence>
<accession>A0AAN7JG48</accession>
<evidence type="ECO:0000313" key="7">
    <source>
        <dbReference type="EMBL" id="KAK4741772.1"/>
    </source>
</evidence>
<evidence type="ECO:0000256" key="4">
    <source>
        <dbReference type="ARBA" id="ARBA00023242"/>
    </source>
</evidence>
<gene>
    <name evidence="7" type="ORF">SAY87_025360</name>
</gene>
<evidence type="ECO:0000256" key="2">
    <source>
        <dbReference type="ARBA" id="ARBA00022664"/>
    </source>
</evidence>
<evidence type="ECO:0000256" key="3">
    <source>
        <dbReference type="ARBA" id="ARBA00023187"/>
    </source>
</evidence>
<evidence type="ECO:0000256" key="5">
    <source>
        <dbReference type="SAM" id="MobiDB-lite"/>
    </source>
</evidence>
<evidence type="ECO:0000313" key="8">
    <source>
        <dbReference type="Proteomes" id="UP001345219"/>
    </source>
</evidence>
<dbReference type="PANTHER" id="PTHR12786">
    <property type="entry name" value="SPLICING FACTOR SF3A-RELATED"/>
    <property type="match status" value="1"/>
</dbReference>
<dbReference type="AlphaFoldDB" id="A0AAN7JG48"/>
<feature type="compositionally biased region" description="Acidic residues" evidence="5">
    <location>
        <begin position="171"/>
        <end position="180"/>
    </location>
</feature>
<dbReference type="GO" id="GO:0000398">
    <property type="term" value="P:mRNA splicing, via spliceosome"/>
    <property type="evidence" value="ECO:0007669"/>
    <property type="project" value="TreeGrafter"/>
</dbReference>
<dbReference type="Proteomes" id="UP001345219">
    <property type="component" value="Chromosome 19"/>
</dbReference>
<comment type="caution">
    <text evidence="7">The sequence shown here is derived from an EMBL/GenBank/DDBJ whole genome shotgun (WGS) entry which is preliminary data.</text>
</comment>
<sequence>MRTLRCFSRRSLQLSSVERQYREYLDKLLVYLVYFFERTEPLQDLYRILSKALAALGLKSGGTAQGCAEKLFLTKLSALVLHHNHIDKLSKKQFLKGSPSSEENGAAATLQVDGSKDIGLLEAKITRLYDLLEETIVRTKENVEKKQALTYEEMEAEREEEETQADTKTESDDEDQQADL</sequence>
<reference evidence="7 8" key="1">
    <citation type="journal article" date="2023" name="Hortic Res">
        <title>Pangenome of water caltrop reveals structural variations and asymmetric subgenome divergence after allopolyploidization.</title>
        <authorList>
            <person name="Zhang X."/>
            <person name="Chen Y."/>
            <person name="Wang L."/>
            <person name="Yuan Y."/>
            <person name="Fang M."/>
            <person name="Shi L."/>
            <person name="Lu R."/>
            <person name="Comes H.P."/>
            <person name="Ma Y."/>
            <person name="Chen Y."/>
            <person name="Huang G."/>
            <person name="Zhou Y."/>
            <person name="Zheng Z."/>
            <person name="Qiu Y."/>
        </authorList>
    </citation>
    <scope>NUCLEOTIDE SEQUENCE [LARGE SCALE GENOMIC DNA]</scope>
    <source>
        <tissue evidence="7">Roots</tissue>
    </source>
</reference>
<comment type="subcellular location">
    <subcellularLocation>
        <location evidence="1">Nucleus</location>
    </subcellularLocation>
</comment>
<dbReference type="GO" id="GO:0003723">
    <property type="term" value="F:RNA binding"/>
    <property type="evidence" value="ECO:0007669"/>
    <property type="project" value="TreeGrafter"/>
</dbReference>
<keyword evidence="2" id="KW-0507">mRNA processing</keyword>
<dbReference type="GO" id="GO:0005681">
    <property type="term" value="C:spliceosomal complex"/>
    <property type="evidence" value="ECO:0007669"/>
    <property type="project" value="TreeGrafter"/>
</dbReference>
<keyword evidence="3" id="KW-0508">mRNA splicing</keyword>
<dbReference type="InterPro" id="IPR025086">
    <property type="entry name" value="SDE2/SF3A3_SAP"/>
</dbReference>
<proteinExistence type="predicted"/>
<protein>
    <recommendedName>
        <fullName evidence="6">SDE2/SF3A3 SAP domain-containing protein</fullName>
    </recommendedName>
</protein>
<organism evidence="7 8">
    <name type="scientific">Trapa incisa</name>
    <dbReference type="NCBI Taxonomy" id="236973"/>
    <lineage>
        <taxon>Eukaryota</taxon>
        <taxon>Viridiplantae</taxon>
        <taxon>Streptophyta</taxon>
        <taxon>Embryophyta</taxon>
        <taxon>Tracheophyta</taxon>
        <taxon>Spermatophyta</taxon>
        <taxon>Magnoliopsida</taxon>
        <taxon>eudicotyledons</taxon>
        <taxon>Gunneridae</taxon>
        <taxon>Pentapetalae</taxon>
        <taxon>rosids</taxon>
        <taxon>malvids</taxon>
        <taxon>Myrtales</taxon>
        <taxon>Lythraceae</taxon>
        <taxon>Trapa</taxon>
    </lineage>
</organism>
<keyword evidence="4" id="KW-0539">Nucleus</keyword>
<dbReference type="InterPro" id="IPR001611">
    <property type="entry name" value="Leu-rich_rpt"/>
</dbReference>
<name>A0AAN7JG48_9MYRT</name>
<dbReference type="PANTHER" id="PTHR12786:SF2">
    <property type="entry name" value="SPLICING FACTOR 3A SUBUNIT 3"/>
    <property type="match status" value="1"/>
</dbReference>
<dbReference type="Pfam" id="PF13297">
    <property type="entry name" value="SDE2_2C"/>
    <property type="match status" value="1"/>
</dbReference>
<feature type="region of interest" description="Disordered" evidence="5">
    <location>
        <begin position="143"/>
        <end position="180"/>
    </location>
</feature>
<keyword evidence="8" id="KW-1185">Reference proteome</keyword>
<feature type="compositionally biased region" description="Acidic residues" evidence="5">
    <location>
        <begin position="152"/>
        <end position="164"/>
    </location>
</feature>
<dbReference type="PROSITE" id="PS51450">
    <property type="entry name" value="LRR"/>
    <property type="match status" value="1"/>
</dbReference>
<dbReference type="EMBL" id="JAXIOK010000024">
    <property type="protein sequence ID" value="KAK4741772.1"/>
    <property type="molecule type" value="Genomic_DNA"/>
</dbReference>
<feature type="domain" description="SDE2/SF3A3 SAP" evidence="6">
    <location>
        <begin position="49"/>
        <end position="78"/>
    </location>
</feature>
<evidence type="ECO:0000259" key="6">
    <source>
        <dbReference type="Pfam" id="PF13297"/>
    </source>
</evidence>